<proteinExistence type="predicted"/>
<dbReference type="InterPro" id="IPR009050">
    <property type="entry name" value="Globin-like_sf"/>
</dbReference>
<evidence type="ECO:0000313" key="6">
    <source>
        <dbReference type="EMBL" id="GGD69967.1"/>
    </source>
</evidence>
<gene>
    <name evidence="6" type="ORF">GCM10010990_19360</name>
</gene>
<dbReference type="GO" id="GO:0020037">
    <property type="term" value="F:heme binding"/>
    <property type="evidence" value="ECO:0007669"/>
    <property type="project" value="InterPro"/>
</dbReference>
<dbReference type="Proteomes" id="UP000612349">
    <property type="component" value="Unassembled WGS sequence"/>
</dbReference>
<evidence type="ECO:0000256" key="5">
    <source>
        <dbReference type="PIRSR" id="PIRSR601486-1"/>
    </source>
</evidence>
<evidence type="ECO:0000313" key="7">
    <source>
        <dbReference type="Proteomes" id="UP000612349"/>
    </source>
</evidence>
<dbReference type="Gene3D" id="1.10.490.10">
    <property type="entry name" value="Globins"/>
    <property type="match status" value="1"/>
</dbReference>
<comment type="caution">
    <text evidence="6">The sequence shown here is derived from an EMBL/GenBank/DDBJ whole genome shotgun (WGS) entry which is preliminary data.</text>
</comment>
<dbReference type="SUPFAM" id="SSF46458">
    <property type="entry name" value="Globin-like"/>
    <property type="match status" value="1"/>
</dbReference>
<keyword evidence="2 5" id="KW-0349">Heme</keyword>
<protein>
    <recommendedName>
        <fullName evidence="8">Group 1 truncated hemoglobin</fullName>
    </recommendedName>
</protein>
<dbReference type="InterPro" id="IPR012292">
    <property type="entry name" value="Globin/Proto"/>
</dbReference>
<feature type="binding site" description="distal binding residue" evidence="5">
    <location>
        <position position="71"/>
    </location>
    <ligand>
        <name>heme</name>
        <dbReference type="ChEBI" id="CHEBI:30413"/>
    </ligand>
    <ligandPart>
        <name>Fe</name>
        <dbReference type="ChEBI" id="CHEBI:18248"/>
    </ligandPart>
</feature>
<keyword evidence="7" id="KW-1185">Reference proteome</keyword>
<evidence type="ECO:0000256" key="3">
    <source>
        <dbReference type="ARBA" id="ARBA00022723"/>
    </source>
</evidence>
<dbReference type="GO" id="GO:0046872">
    <property type="term" value="F:metal ion binding"/>
    <property type="evidence" value="ECO:0007669"/>
    <property type="project" value="UniProtKB-KW"/>
</dbReference>
<keyword evidence="3 5" id="KW-0479">Metal-binding</keyword>
<feature type="binding site" description="distal binding residue" evidence="5">
    <location>
        <position position="47"/>
    </location>
    <ligand>
        <name>heme</name>
        <dbReference type="ChEBI" id="CHEBI:30413"/>
    </ligand>
    <ligandPart>
        <name>Fe</name>
        <dbReference type="ChEBI" id="CHEBI:18248"/>
    </ligandPart>
</feature>
<organism evidence="6 7">
    <name type="scientific">Croceicoccus mobilis</name>
    <dbReference type="NCBI Taxonomy" id="1703339"/>
    <lineage>
        <taxon>Bacteria</taxon>
        <taxon>Pseudomonadati</taxon>
        <taxon>Pseudomonadota</taxon>
        <taxon>Alphaproteobacteria</taxon>
        <taxon>Sphingomonadales</taxon>
        <taxon>Erythrobacteraceae</taxon>
        <taxon>Croceicoccus</taxon>
    </lineage>
</organism>
<evidence type="ECO:0000256" key="2">
    <source>
        <dbReference type="ARBA" id="ARBA00022617"/>
    </source>
</evidence>
<reference evidence="6" key="1">
    <citation type="journal article" date="2014" name="Int. J. Syst. Evol. Microbiol.">
        <title>Complete genome sequence of Corynebacterium casei LMG S-19264T (=DSM 44701T), isolated from a smear-ripened cheese.</title>
        <authorList>
            <consortium name="US DOE Joint Genome Institute (JGI-PGF)"/>
            <person name="Walter F."/>
            <person name="Albersmeier A."/>
            <person name="Kalinowski J."/>
            <person name="Ruckert C."/>
        </authorList>
    </citation>
    <scope>NUCLEOTIDE SEQUENCE</scope>
    <source>
        <strain evidence="6">CGMCC 1.15360</strain>
    </source>
</reference>
<keyword evidence="1" id="KW-0813">Transport</keyword>
<accession>A0A916Z067</accession>
<dbReference type="CDD" id="cd00454">
    <property type="entry name" value="TrHb1_N"/>
    <property type="match status" value="1"/>
</dbReference>
<dbReference type="Pfam" id="PF01152">
    <property type="entry name" value="Bac_globin"/>
    <property type="match status" value="1"/>
</dbReference>
<evidence type="ECO:0000256" key="4">
    <source>
        <dbReference type="ARBA" id="ARBA00023004"/>
    </source>
</evidence>
<dbReference type="InterPro" id="IPR001486">
    <property type="entry name" value="Hemoglobin_trunc"/>
</dbReference>
<keyword evidence="4 5" id="KW-0408">Iron</keyword>
<reference evidence="6" key="2">
    <citation type="submission" date="2020-09" db="EMBL/GenBank/DDBJ databases">
        <authorList>
            <person name="Sun Q."/>
            <person name="Zhou Y."/>
        </authorList>
    </citation>
    <scope>NUCLEOTIDE SEQUENCE</scope>
    <source>
        <strain evidence="6">CGMCC 1.15360</strain>
    </source>
</reference>
<name>A0A916Z067_9SPHN</name>
<sequence>MAQSMFEKYGGFAEVRKVVSAFYDEVLDDNLLQRHFVGVNMRQLIDHQTKMISSLLGGPAHLSKEELARAHRRREITEEDYDRLCDILDETLDDAGFEDADRDAVVREVENLRSFIVE</sequence>
<dbReference type="EMBL" id="BMIP01000003">
    <property type="protein sequence ID" value="GGD69967.1"/>
    <property type="molecule type" value="Genomic_DNA"/>
</dbReference>
<dbReference type="AlphaFoldDB" id="A0A916Z067"/>
<evidence type="ECO:0008006" key="8">
    <source>
        <dbReference type="Google" id="ProtNLM"/>
    </source>
</evidence>
<evidence type="ECO:0000256" key="1">
    <source>
        <dbReference type="ARBA" id="ARBA00022448"/>
    </source>
</evidence>
<dbReference type="GO" id="GO:0019825">
    <property type="term" value="F:oxygen binding"/>
    <property type="evidence" value="ECO:0007669"/>
    <property type="project" value="InterPro"/>
</dbReference>